<sequence length="175" mass="20185">MLRDNELSREVAANPTTKHRDCKVVTILMQPHNLDVAVGFKLSIPRGRDFDVYWVLVYLEKTSSQQGVFYQSNSVQLLSSETQFRWQFRNVFSTFDRQSLLTRWFKGELTPTLPHPDQVEYLTAIALDAIQRSCGLLLEARMQSSDALLQVLENMEDDWMENTVNLDDILASDPN</sequence>
<protein>
    <submittedName>
        <fullName evidence="1">Uncharacterized protein</fullName>
    </submittedName>
</protein>
<proteinExistence type="predicted"/>
<evidence type="ECO:0000313" key="1">
    <source>
        <dbReference type="EMBL" id="GBH22828.1"/>
    </source>
</evidence>
<dbReference type="AlphaFoldDB" id="A0A2V0RJ09"/>
<name>A0A2V0RJ09_9ZZZZ</name>
<reference evidence="1" key="1">
    <citation type="submission" date="2017-04" db="EMBL/GenBank/DDBJ databases">
        <title>Unveiling RNA virosphere associated with marine microorganisms.</title>
        <authorList>
            <person name="Urayama S."/>
            <person name="Takaki Y."/>
            <person name="Nishi S."/>
            <person name="Yoshida Y."/>
            <person name="Deguchi S."/>
            <person name="Takai K."/>
            <person name="Nunoura T."/>
        </authorList>
    </citation>
    <scope>NUCLEOTIDE SEQUENCE</scope>
</reference>
<dbReference type="EMBL" id="BDQE01000121">
    <property type="protein sequence ID" value="GBH22828.1"/>
    <property type="molecule type" value="Genomic_RNA"/>
</dbReference>
<comment type="caution">
    <text evidence="1">The sequence shown here is derived from an EMBL/GenBank/DDBJ whole genome shotgun (WGS) entry which is preliminary data.</text>
</comment>
<accession>A0A2V0RJ09</accession>
<organism evidence="1">
    <name type="scientific">viral metagenome</name>
    <dbReference type="NCBI Taxonomy" id="1070528"/>
    <lineage>
        <taxon>unclassified sequences</taxon>
        <taxon>metagenomes</taxon>
        <taxon>organismal metagenomes</taxon>
    </lineage>
</organism>